<sequence>MSILTVMGGTIMTDFFRALLDPDLGFLRNALLLGLIGSIPLGAVGTFVVARRISYLAAAIAHSVLGGIGVALYAREVLGWSWLHPMLGALLAALTAAGVIGWVSLRSKQREDAIIGAIWVTGMAIGLLFISRTPGYVDPMAYLFGDILLVTASDLWIASGVGALIVAILLLWHRQIVAVCFDAEFAAIRGVHADRIYLLLLLLTALTVVTLVSLVGIVLVIALLTLPPAIASLRARSLGQMLIHSILFTSCFVFCGLGLSYALNLPTGPTIILLAALVYLLANAVKRVCGN</sequence>
<feature type="transmembrane region" description="Helical" evidence="7">
    <location>
        <begin position="267"/>
        <end position="285"/>
    </location>
</feature>
<reference evidence="8 9" key="1">
    <citation type="submission" date="2023-11" db="EMBL/GenBank/DDBJ databases">
        <title>Coraliomargarita sp. nov., isolated from marine algae.</title>
        <authorList>
            <person name="Lee J.K."/>
            <person name="Baek J.H."/>
            <person name="Kim J.M."/>
            <person name="Choi D.G."/>
            <person name="Jeon C.O."/>
        </authorList>
    </citation>
    <scope>NUCLEOTIDE SEQUENCE [LARGE SCALE GENOMIC DNA]</scope>
    <source>
        <strain evidence="8 9">J2-16</strain>
    </source>
</reference>
<keyword evidence="3 6" id="KW-0812">Transmembrane</keyword>
<dbReference type="RefSeq" id="WP_319832782.1">
    <property type="nucleotide sequence ID" value="NZ_CP138858.1"/>
</dbReference>
<feature type="transmembrane region" description="Helical" evidence="7">
    <location>
        <begin position="26"/>
        <end position="48"/>
    </location>
</feature>
<name>A0ABZ0RKD9_9BACT</name>
<feature type="transmembrane region" description="Helical" evidence="7">
    <location>
        <begin position="142"/>
        <end position="169"/>
    </location>
</feature>
<feature type="transmembrane region" description="Helical" evidence="7">
    <location>
        <begin position="55"/>
        <end position="74"/>
    </location>
</feature>
<dbReference type="PANTHER" id="PTHR30477">
    <property type="entry name" value="ABC-TRANSPORTER METAL-BINDING PROTEIN"/>
    <property type="match status" value="1"/>
</dbReference>
<feature type="transmembrane region" description="Helical" evidence="7">
    <location>
        <begin position="112"/>
        <end position="130"/>
    </location>
</feature>
<protein>
    <submittedName>
        <fullName evidence="8">Metal ABC transporter permease</fullName>
    </submittedName>
</protein>
<keyword evidence="9" id="KW-1185">Reference proteome</keyword>
<comment type="subcellular location">
    <subcellularLocation>
        <location evidence="6">Cell membrane</location>
        <topology evidence="6">Multi-pass membrane protein</topology>
    </subcellularLocation>
    <subcellularLocation>
        <location evidence="1">Membrane</location>
        <topology evidence="1">Multi-pass membrane protein</topology>
    </subcellularLocation>
</comment>
<keyword evidence="5 7" id="KW-0472">Membrane</keyword>
<dbReference type="Gene3D" id="1.10.3470.10">
    <property type="entry name" value="ABC transporter involved in vitamin B12 uptake, BtuC"/>
    <property type="match status" value="1"/>
</dbReference>
<keyword evidence="6" id="KW-0813">Transport</keyword>
<comment type="similarity">
    <text evidence="2 6">Belongs to the ABC-3 integral membrane protein family.</text>
</comment>
<evidence type="ECO:0000256" key="3">
    <source>
        <dbReference type="ARBA" id="ARBA00022692"/>
    </source>
</evidence>
<evidence type="ECO:0000256" key="6">
    <source>
        <dbReference type="RuleBase" id="RU003943"/>
    </source>
</evidence>
<organism evidence="8 9">
    <name type="scientific">Coraliomargarita algicola</name>
    <dbReference type="NCBI Taxonomy" id="3092156"/>
    <lineage>
        <taxon>Bacteria</taxon>
        <taxon>Pseudomonadati</taxon>
        <taxon>Verrucomicrobiota</taxon>
        <taxon>Opitutia</taxon>
        <taxon>Puniceicoccales</taxon>
        <taxon>Coraliomargaritaceae</taxon>
        <taxon>Coraliomargarita</taxon>
    </lineage>
</organism>
<evidence type="ECO:0000313" key="8">
    <source>
        <dbReference type="EMBL" id="WPJ95913.1"/>
    </source>
</evidence>
<dbReference type="PANTHER" id="PTHR30477:SF18">
    <property type="entry name" value="METAL TRANSPORT SYSTEM MEMBRANE PROTEIN CT_417-RELATED"/>
    <property type="match status" value="1"/>
</dbReference>
<evidence type="ECO:0000256" key="1">
    <source>
        <dbReference type="ARBA" id="ARBA00004141"/>
    </source>
</evidence>
<dbReference type="SUPFAM" id="SSF81345">
    <property type="entry name" value="ABC transporter involved in vitamin B12 uptake, BtuC"/>
    <property type="match status" value="1"/>
</dbReference>
<feature type="transmembrane region" description="Helical" evidence="7">
    <location>
        <begin position="238"/>
        <end position="261"/>
    </location>
</feature>
<evidence type="ECO:0000256" key="2">
    <source>
        <dbReference type="ARBA" id="ARBA00008034"/>
    </source>
</evidence>
<dbReference type="InterPro" id="IPR037294">
    <property type="entry name" value="ABC_BtuC-like"/>
</dbReference>
<dbReference type="EMBL" id="CP138858">
    <property type="protein sequence ID" value="WPJ95913.1"/>
    <property type="molecule type" value="Genomic_DNA"/>
</dbReference>
<dbReference type="Proteomes" id="UP001324993">
    <property type="component" value="Chromosome"/>
</dbReference>
<evidence type="ECO:0000256" key="5">
    <source>
        <dbReference type="ARBA" id="ARBA00023136"/>
    </source>
</evidence>
<accession>A0ABZ0RKD9</accession>
<evidence type="ECO:0000313" key="9">
    <source>
        <dbReference type="Proteomes" id="UP001324993"/>
    </source>
</evidence>
<gene>
    <name evidence="8" type="ORF">SH580_21085</name>
</gene>
<keyword evidence="4 7" id="KW-1133">Transmembrane helix</keyword>
<feature type="transmembrane region" description="Helical" evidence="7">
    <location>
        <begin position="198"/>
        <end position="226"/>
    </location>
</feature>
<feature type="transmembrane region" description="Helical" evidence="7">
    <location>
        <begin position="86"/>
        <end position="105"/>
    </location>
</feature>
<proteinExistence type="inferred from homology"/>
<evidence type="ECO:0000256" key="4">
    <source>
        <dbReference type="ARBA" id="ARBA00022989"/>
    </source>
</evidence>
<dbReference type="InterPro" id="IPR001626">
    <property type="entry name" value="ABC_TroCD"/>
</dbReference>
<evidence type="ECO:0000256" key="7">
    <source>
        <dbReference type="SAM" id="Phobius"/>
    </source>
</evidence>
<dbReference type="Pfam" id="PF00950">
    <property type="entry name" value="ABC-3"/>
    <property type="match status" value="1"/>
</dbReference>